<feature type="coiled-coil region" evidence="1">
    <location>
        <begin position="48"/>
        <end position="92"/>
    </location>
</feature>
<keyword evidence="4" id="KW-1185">Reference proteome</keyword>
<dbReference type="AlphaFoldDB" id="A0A4S8L8I3"/>
<dbReference type="OrthoDB" id="3181072at2759"/>
<evidence type="ECO:0000256" key="2">
    <source>
        <dbReference type="SAM" id="MobiDB-lite"/>
    </source>
</evidence>
<accession>A0A4S8L8I3</accession>
<feature type="region of interest" description="Disordered" evidence="2">
    <location>
        <begin position="1"/>
        <end position="41"/>
    </location>
</feature>
<organism evidence="3 4">
    <name type="scientific">Dendrothele bispora (strain CBS 962.96)</name>
    <dbReference type="NCBI Taxonomy" id="1314807"/>
    <lineage>
        <taxon>Eukaryota</taxon>
        <taxon>Fungi</taxon>
        <taxon>Dikarya</taxon>
        <taxon>Basidiomycota</taxon>
        <taxon>Agaricomycotina</taxon>
        <taxon>Agaricomycetes</taxon>
        <taxon>Agaricomycetidae</taxon>
        <taxon>Agaricales</taxon>
        <taxon>Agaricales incertae sedis</taxon>
        <taxon>Dendrothele</taxon>
    </lineage>
</organism>
<proteinExistence type="predicted"/>
<evidence type="ECO:0000313" key="4">
    <source>
        <dbReference type="Proteomes" id="UP000297245"/>
    </source>
</evidence>
<protein>
    <submittedName>
        <fullName evidence="3">Uncharacterized protein</fullName>
    </submittedName>
</protein>
<name>A0A4S8L8I3_DENBC</name>
<reference evidence="3 4" key="1">
    <citation type="journal article" date="2019" name="Nat. Ecol. Evol.">
        <title>Megaphylogeny resolves global patterns of mushroom evolution.</title>
        <authorList>
            <person name="Varga T."/>
            <person name="Krizsan K."/>
            <person name="Foldi C."/>
            <person name="Dima B."/>
            <person name="Sanchez-Garcia M."/>
            <person name="Sanchez-Ramirez S."/>
            <person name="Szollosi G.J."/>
            <person name="Szarkandi J.G."/>
            <person name="Papp V."/>
            <person name="Albert L."/>
            <person name="Andreopoulos W."/>
            <person name="Angelini C."/>
            <person name="Antonin V."/>
            <person name="Barry K.W."/>
            <person name="Bougher N.L."/>
            <person name="Buchanan P."/>
            <person name="Buyck B."/>
            <person name="Bense V."/>
            <person name="Catcheside P."/>
            <person name="Chovatia M."/>
            <person name="Cooper J."/>
            <person name="Damon W."/>
            <person name="Desjardin D."/>
            <person name="Finy P."/>
            <person name="Geml J."/>
            <person name="Haridas S."/>
            <person name="Hughes K."/>
            <person name="Justo A."/>
            <person name="Karasinski D."/>
            <person name="Kautmanova I."/>
            <person name="Kiss B."/>
            <person name="Kocsube S."/>
            <person name="Kotiranta H."/>
            <person name="LaButti K.M."/>
            <person name="Lechner B.E."/>
            <person name="Liimatainen K."/>
            <person name="Lipzen A."/>
            <person name="Lukacs Z."/>
            <person name="Mihaltcheva S."/>
            <person name="Morgado L.N."/>
            <person name="Niskanen T."/>
            <person name="Noordeloos M.E."/>
            <person name="Ohm R.A."/>
            <person name="Ortiz-Santana B."/>
            <person name="Ovrebo C."/>
            <person name="Racz N."/>
            <person name="Riley R."/>
            <person name="Savchenko A."/>
            <person name="Shiryaev A."/>
            <person name="Soop K."/>
            <person name="Spirin V."/>
            <person name="Szebenyi C."/>
            <person name="Tomsovsky M."/>
            <person name="Tulloss R.E."/>
            <person name="Uehling J."/>
            <person name="Grigoriev I.V."/>
            <person name="Vagvolgyi C."/>
            <person name="Papp T."/>
            <person name="Martin F.M."/>
            <person name="Miettinen O."/>
            <person name="Hibbett D.S."/>
            <person name="Nagy L.G."/>
        </authorList>
    </citation>
    <scope>NUCLEOTIDE SEQUENCE [LARGE SCALE GENOMIC DNA]</scope>
    <source>
        <strain evidence="3 4">CBS 962.96</strain>
    </source>
</reference>
<keyword evidence="1" id="KW-0175">Coiled coil</keyword>
<sequence length="271" mass="30416">MSKSSTTKDALETSTTDGAATPRLGSNVQLQQEPSQVQSTVTSISDALDKLDVSFRELNEKASQVENLGPTSQEIETQLRQLHQDVDKHKEDRQAQLESVKKWIREDAKETIVAQLKPDIKSNIQSEIVKKVKEEVGLQFKDHVPISLEEQLEETEKQLREVKVSLDNSEARRLNNTLDMALIQDEPLYPILKVSDGKPSDLYPADLISLLCYDSETMKKLMEDYDLPVDEVLQVNFNRFMAHIGIKHQLLLPTGQALPPPSPPPPTAVAK</sequence>
<evidence type="ECO:0000256" key="1">
    <source>
        <dbReference type="SAM" id="Coils"/>
    </source>
</evidence>
<evidence type="ECO:0000313" key="3">
    <source>
        <dbReference type="EMBL" id="THU85027.1"/>
    </source>
</evidence>
<dbReference type="Proteomes" id="UP000297245">
    <property type="component" value="Unassembled WGS sequence"/>
</dbReference>
<dbReference type="EMBL" id="ML179568">
    <property type="protein sequence ID" value="THU85027.1"/>
    <property type="molecule type" value="Genomic_DNA"/>
</dbReference>
<gene>
    <name evidence="3" type="ORF">K435DRAFT_764528</name>
</gene>